<dbReference type="RefSeq" id="WP_106712307.1">
    <property type="nucleotide sequence ID" value="NZ_PGGO01000013.1"/>
</dbReference>
<accession>A0A2P7BMA9</accession>
<dbReference type="InterPro" id="IPR036249">
    <property type="entry name" value="Thioredoxin-like_sf"/>
</dbReference>
<organism evidence="4 5">
    <name type="scientific">Phyllobacterium brassicacearum</name>
    <dbReference type="NCBI Taxonomy" id="314235"/>
    <lineage>
        <taxon>Bacteria</taxon>
        <taxon>Pseudomonadati</taxon>
        <taxon>Pseudomonadota</taxon>
        <taxon>Alphaproteobacteria</taxon>
        <taxon>Hyphomicrobiales</taxon>
        <taxon>Phyllobacteriaceae</taxon>
        <taxon>Phyllobacterium</taxon>
    </lineage>
</organism>
<sequence>MTTKPRITILYCTQCSWLLRSAWMAQELLSTFGADLGEVALIPGTGGVFEIRVNGDLIWERKRDGGFPEAKVLKRLVRDIVWPERDLGHSDGHKKSGVPISDEHREELKGGANK</sequence>
<dbReference type="InterPro" id="IPR011893">
    <property type="entry name" value="Selenoprotein_Rdx-typ"/>
</dbReference>
<evidence type="ECO:0008006" key="6">
    <source>
        <dbReference type="Google" id="ProtNLM"/>
    </source>
</evidence>
<evidence type="ECO:0000313" key="4">
    <source>
        <dbReference type="EMBL" id="PSH67594.1"/>
    </source>
</evidence>
<protein>
    <recommendedName>
        <fullName evidence="6">SelT/selW/selH selenoprotein</fullName>
    </recommendedName>
</protein>
<dbReference type="Gene3D" id="3.40.30.10">
    <property type="entry name" value="Glutaredoxin"/>
    <property type="match status" value="1"/>
</dbReference>
<feature type="chain" id="PRO_5015107134" description="SelT/selW/selH selenoprotein" evidence="3">
    <location>
        <begin position="26"/>
        <end position="114"/>
    </location>
</feature>
<dbReference type="PANTHER" id="PTHR36417:SF2">
    <property type="entry name" value="SELENOPROTEIN DOMAIN PROTEIN (AFU_ORTHOLOGUE AFUA_1G05220)"/>
    <property type="match status" value="1"/>
</dbReference>
<dbReference type="SUPFAM" id="SSF52833">
    <property type="entry name" value="Thioredoxin-like"/>
    <property type="match status" value="1"/>
</dbReference>
<comment type="caution">
    <text evidence="4">The sequence shown here is derived from an EMBL/GenBank/DDBJ whole genome shotgun (WGS) entry which is preliminary data.</text>
</comment>
<dbReference type="Pfam" id="PF10262">
    <property type="entry name" value="Rdx"/>
    <property type="match status" value="1"/>
</dbReference>
<evidence type="ECO:0000256" key="1">
    <source>
        <dbReference type="ARBA" id="ARBA00023284"/>
    </source>
</evidence>
<evidence type="ECO:0000256" key="2">
    <source>
        <dbReference type="SAM" id="MobiDB-lite"/>
    </source>
</evidence>
<dbReference type="OrthoDB" id="9811366at2"/>
<dbReference type="EMBL" id="PGGO01000013">
    <property type="protein sequence ID" value="PSH67594.1"/>
    <property type="molecule type" value="Genomic_DNA"/>
</dbReference>
<keyword evidence="1" id="KW-0676">Redox-active center</keyword>
<proteinExistence type="predicted"/>
<reference evidence="5" key="1">
    <citation type="submission" date="2017-11" db="EMBL/GenBank/DDBJ databases">
        <authorList>
            <person name="Kuznetsova I."/>
            <person name="Sazanova A."/>
            <person name="Chirak E."/>
            <person name="Safronova V."/>
            <person name="Willems A."/>
        </authorList>
    </citation>
    <scope>NUCLEOTIDE SEQUENCE [LARGE SCALE GENOMIC DNA]</scope>
    <source>
        <strain evidence="5">STM 196</strain>
    </source>
</reference>
<evidence type="ECO:0000256" key="3">
    <source>
        <dbReference type="SAM" id="SignalP"/>
    </source>
</evidence>
<feature type="signal peptide" evidence="3">
    <location>
        <begin position="1"/>
        <end position="25"/>
    </location>
</feature>
<keyword evidence="5" id="KW-1185">Reference proteome</keyword>
<feature type="compositionally biased region" description="Basic and acidic residues" evidence="2">
    <location>
        <begin position="101"/>
        <end position="114"/>
    </location>
</feature>
<dbReference type="Proteomes" id="UP000241444">
    <property type="component" value="Unassembled WGS sequence"/>
</dbReference>
<name>A0A2P7BMA9_9HYPH</name>
<dbReference type="NCBIfam" id="TIGR02174">
    <property type="entry name" value="CXXU_selWTH"/>
    <property type="match status" value="1"/>
</dbReference>
<gene>
    <name evidence="4" type="ORF">CU102_17035</name>
</gene>
<evidence type="ECO:0000313" key="5">
    <source>
        <dbReference type="Proteomes" id="UP000241444"/>
    </source>
</evidence>
<feature type="region of interest" description="Disordered" evidence="2">
    <location>
        <begin position="86"/>
        <end position="114"/>
    </location>
</feature>
<dbReference type="AlphaFoldDB" id="A0A2P7BMA9"/>
<keyword evidence="3" id="KW-0732">Signal</keyword>
<dbReference type="PANTHER" id="PTHR36417">
    <property type="entry name" value="SELENOPROTEIN DOMAIN PROTEIN (AFU_ORTHOLOGUE AFUA_1G05220)"/>
    <property type="match status" value="1"/>
</dbReference>